<dbReference type="OrthoDB" id="8638122at2"/>
<dbReference type="Proteomes" id="UP000216538">
    <property type="component" value="Unassembled WGS sequence"/>
</dbReference>
<keyword evidence="3" id="KW-0804">Transcription</keyword>
<dbReference type="RefSeq" id="WP_007112481.1">
    <property type="nucleotide sequence ID" value="NZ_JH393257.1"/>
</dbReference>
<organism evidence="6 8">
    <name type="scientific">Vreelandella boliviensis LC1</name>
    <dbReference type="NCBI Taxonomy" id="1072583"/>
    <lineage>
        <taxon>Bacteria</taxon>
        <taxon>Pseudomonadati</taxon>
        <taxon>Pseudomonadota</taxon>
        <taxon>Gammaproteobacteria</taxon>
        <taxon>Oceanospirillales</taxon>
        <taxon>Halomonadaceae</taxon>
        <taxon>Vreelandella</taxon>
    </lineage>
</organism>
<keyword evidence="9" id="KW-1185">Reference proteome</keyword>
<evidence type="ECO:0000259" key="4">
    <source>
        <dbReference type="SMART" id="SM00345"/>
    </source>
</evidence>
<accession>A0A265E221</accession>
<dbReference type="SUPFAM" id="SSF46785">
    <property type="entry name" value="Winged helix' DNA-binding domain"/>
    <property type="match status" value="1"/>
</dbReference>
<evidence type="ECO:0000313" key="7">
    <source>
        <dbReference type="EMBL" id="OZT75607.1"/>
    </source>
</evidence>
<evidence type="ECO:0000313" key="8">
    <source>
        <dbReference type="Proteomes" id="UP000005756"/>
    </source>
</evidence>
<reference evidence="7 9" key="2">
    <citation type="submission" date="2017-07" db="EMBL/GenBank/DDBJ databases">
        <title>Shotgun whole genome sequences of three halophilic bacterial isolates.</title>
        <authorList>
            <person name="Pozzo T."/>
            <person name="Higdon S.M."/>
            <person name="Quillaguaman J."/>
        </authorList>
    </citation>
    <scope>NUCLEOTIDE SEQUENCE [LARGE SCALE GENOMIC DNA]</scope>
    <source>
        <strain evidence="7 9">LC1</strain>
    </source>
</reference>
<dbReference type="PANTHER" id="PTHR43537">
    <property type="entry name" value="TRANSCRIPTIONAL REGULATOR, GNTR FAMILY"/>
    <property type="match status" value="1"/>
</dbReference>
<dbReference type="SMART" id="SM00895">
    <property type="entry name" value="FCD"/>
    <property type="match status" value="1"/>
</dbReference>
<evidence type="ECO:0000256" key="3">
    <source>
        <dbReference type="ARBA" id="ARBA00023163"/>
    </source>
</evidence>
<dbReference type="InterPro" id="IPR036388">
    <property type="entry name" value="WH-like_DNA-bd_sf"/>
</dbReference>
<feature type="domain" description="HTH gntR-type" evidence="4">
    <location>
        <begin position="20"/>
        <end position="78"/>
    </location>
</feature>
<reference evidence="6 8" key="1">
    <citation type="submission" date="2011-10" db="EMBL/GenBank/DDBJ databases">
        <authorList>
            <person name="Quillaguamn J."/>
            <person name="Guzmn D."/>
            <person name="Balderrama-Subieta A."/>
            <person name="Cardona-Ortuo C."/>
            <person name="Guevara-Martnez M."/>
            <person name="Callisaya-Quispe N."/>
        </authorList>
    </citation>
    <scope>NUCLEOTIDE SEQUENCE [LARGE SCALE GENOMIC DNA]</scope>
    <source>
        <strain evidence="6 8">LC1</strain>
    </source>
</reference>
<keyword evidence="2" id="KW-0238">DNA-binding</keyword>
<sequence length="219" mass="24800">MDQASVRQETARQEKDQSWLQEQLRIGMGGGRFPADSWLRQDALAELYGVSRFVVRGALERLSEAEAIEHVPHRGYRVRRWSHQERLELTEARLVVELAMAPLMMARRTESLMEPVRQACAQFEDAASEGDGEAMFLSNHAFHRALAVLAGNRQLADQVNWLREQGMRGAGPGWPKAGGVERSIREHYAMVEAIDAGDVLGLQGVVQRHLTAWQERFDR</sequence>
<dbReference type="EMBL" id="NPEY01000002">
    <property type="protein sequence ID" value="OZT75607.1"/>
    <property type="molecule type" value="Genomic_DNA"/>
</dbReference>
<dbReference type="Pfam" id="PF07729">
    <property type="entry name" value="FCD"/>
    <property type="match status" value="1"/>
</dbReference>
<dbReference type="Gene3D" id="1.10.10.10">
    <property type="entry name" value="Winged helix-like DNA-binding domain superfamily/Winged helix DNA-binding domain"/>
    <property type="match status" value="1"/>
</dbReference>
<feature type="domain" description="GntR C-terminal" evidence="5">
    <location>
        <begin position="88"/>
        <end position="212"/>
    </location>
</feature>
<dbReference type="AlphaFoldDB" id="A0A265E221"/>
<dbReference type="SMART" id="SM00345">
    <property type="entry name" value="HTH_GNTR"/>
    <property type="match status" value="1"/>
</dbReference>
<dbReference type="GO" id="GO:0003700">
    <property type="term" value="F:DNA-binding transcription factor activity"/>
    <property type="evidence" value="ECO:0007669"/>
    <property type="project" value="InterPro"/>
</dbReference>
<dbReference type="Gene3D" id="1.20.120.530">
    <property type="entry name" value="GntR ligand-binding domain-like"/>
    <property type="match status" value="1"/>
</dbReference>
<dbReference type="InterPro" id="IPR000524">
    <property type="entry name" value="Tscrpt_reg_HTH_GntR"/>
</dbReference>
<proteinExistence type="predicted"/>
<evidence type="ECO:0000256" key="2">
    <source>
        <dbReference type="ARBA" id="ARBA00023125"/>
    </source>
</evidence>
<protein>
    <submittedName>
        <fullName evidence="7">GntR family transcriptional regulator</fullName>
    </submittedName>
    <submittedName>
        <fullName evidence="6">HTH-type transcriptional regulator lutR</fullName>
    </submittedName>
</protein>
<name>A0A265E221_9GAMM</name>
<dbReference type="EMBL" id="JH393257">
    <property type="protein sequence ID" value="EHJ94545.1"/>
    <property type="molecule type" value="Genomic_DNA"/>
</dbReference>
<dbReference type="SUPFAM" id="SSF48008">
    <property type="entry name" value="GntR ligand-binding domain-like"/>
    <property type="match status" value="1"/>
</dbReference>
<dbReference type="STRING" id="1072583.KUC_1504"/>
<dbReference type="InterPro" id="IPR011711">
    <property type="entry name" value="GntR_C"/>
</dbReference>
<evidence type="ECO:0000313" key="9">
    <source>
        <dbReference type="Proteomes" id="UP000216538"/>
    </source>
</evidence>
<dbReference type="PANTHER" id="PTHR43537:SF24">
    <property type="entry name" value="GLUCONATE OPERON TRANSCRIPTIONAL REPRESSOR"/>
    <property type="match status" value="1"/>
</dbReference>
<dbReference type="Proteomes" id="UP000005756">
    <property type="component" value="Unassembled WGS sequence"/>
</dbReference>
<evidence type="ECO:0000256" key="1">
    <source>
        <dbReference type="ARBA" id="ARBA00023015"/>
    </source>
</evidence>
<dbReference type="Pfam" id="PF00392">
    <property type="entry name" value="GntR"/>
    <property type="match status" value="1"/>
</dbReference>
<dbReference type="InterPro" id="IPR008920">
    <property type="entry name" value="TF_FadR/GntR_C"/>
</dbReference>
<keyword evidence="1" id="KW-0805">Transcription regulation</keyword>
<dbReference type="GO" id="GO:0003677">
    <property type="term" value="F:DNA binding"/>
    <property type="evidence" value="ECO:0007669"/>
    <property type="project" value="UniProtKB-KW"/>
</dbReference>
<evidence type="ECO:0000259" key="5">
    <source>
        <dbReference type="SMART" id="SM00895"/>
    </source>
</evidence>
<dbReference type="InterPro" id="IPR036390">
    <property type="entry name" value="WH_DNA-bd_sf"/>
</dbReference>
<evidence type="ECO:0000313" key="6">
    <source>
        <dbReference type="EMBL" id="EHJ94545.1"/>
    </source>
</evidence>
<gene>
    <name evidence="7" type="ORF">CE457_04230</name>
    <name evidence="6" type="ORF">KUC_1504</name>
</gene>